<name>A0A165QG56_9APHY</name>
<dbReference type="Gene3D" id="3.90.1410.10">
    <property type="entry name" value="set domain protein methyltransferase, domain 1"/>
    <property type="match status" value="1"/>
</dbReference>
<dbReference type="PANTHER" id="PTHR13271:SF147">
    <property type="entry name" value="PROTEIN-LYSINE N-METHYLTRANSFERASE EFM1-RELATED"/>
    <property type="match status" value="1"/>
</dbReference>
<keyword evidence="2" id="KW-1185">Reference proteome</keyword>
<protein>
    <submittedName>
        <fullName evidence="1">SET domain-containing protein</fullName>
    </submittedName>
</protein>
<accession>A0A165QG56</accession>
<proteinExistence type="predicted"/>
<dbReference type="InterPro" id="IPR050600">
    <property type="entry name" value="SETD3_SETD6_MTase"/>
</dbReference>
<dbReference type="OrthoDB" id="42889at2759"/>
<sequence length="423" mass="46515">MAQAISDNIPTFIQWFSNNDGRFHPNVSFQAGPSGYSVIATQDIPSDTTVVSCPFNLAVTPDVSRRALISVLGSADTSLSTWSERQLICSYLCLHWIFGESRYHQDVLAHWPYLKTLPSADKLRTPLHFTSTELEAFRGSNLYGATLDRHRDWQQEWTQCRGLFSTVNSAWAGEFTWERYLTAATYLSSRAFPSTLLSPEPSLAPTSSSHPVLLPGVDALNHARAHPVSWVVSNITAPNSLSSENTQTISLVLRTSTASGQELFNNYGPKPNAELILGYGFSLPENPDDTIVLKIGGNPAGSASASQPKYEVGRNASGADPVWNTVLAAICGDPEESTVEDELDGAEMLAEMVENLRNRLPQPGAAGQDLRPEVATMLEHYLEGQREILHSLIAFARDKERQAIQKAREQGLQIVDEEAEEEE</sequence>
<dbReference type="GO" id="GO:0005634">
    <property type="term" value="C:nucleus"/>
    <property type="evidence" value="ECO:0007669"/>
    <property type="project" value="TreeGrafter"/>
</dbReference>
<dbReference type="GO" id="GO:0016279">
    <property type="term" value="F:protein-lysine N-methyltransferase activity"/>
    <property type="evidence" value="ECO:0007669"/>
    <property type="project" value="InterPro"/>
</dbReference>
<reference evidence="1 2" key="1">
    <citation type="journal article" date="2016" name="Mol. Biol. Evol.">
        <title>Comparative Genomics of Early-Diverging Mushroom-Forming Fungi Provides Insights into the Origins of Lignocellulose Decay Capabilities.</title>
        <authorList>
            <person name="Nagy L.G."/>
            <person name="Riley R."/>
            <person name="Tritt A."/>
            <person name="Adam C."/>
            <person name="Daum C."/>
            <person name="Floudas D."/>
            <person name="Sun H."/>
            <person name="Yadav J.S."/>
            <person name="Pangilinan J."/>
            <person name="Larsson K.H."/>
            <person name="Matsuura K."/>
            <person name="Barry K."/>
            <person name="Labutti K."/>
            <person name="Kuo R."/>
            <person name="Ohm R.A."/>
            <person name="Bhattacharya S.S."/>
            <person name="Shirouzu T."/>
            <person name="Yoshinaga Y."/>
            <person name="Martin F.M."/>
            <person name="Grigoriev I.V."/>
            <person name="Hibbett D.S."/>
        </authorList>
    </citation>
    <scope>NUCLEOTIDE SEQUENCE [LARGE SCALE GENOMIC DNA]</scope>
    <source>
        <strain evidence="1 2">L-15889</strain>
    </source>
</reference>
<dbReference type="STRING" id="1314783.A0A165QG56"/>
<dbReference type="InterPro" id="IPR044432">
    <property type="entry name" value="Set10/Efm1_SET"/>
</dbReference>
<organism evidence="1 2">
    <name type="scientific">Daedalea quercina L-15889</name>
    <dbReference type="NCBI Taxonomy" id="1314783"/>
    <lineage>
        <taxon>Eukaryota</taxon>
        <taxon>Fungi</taxon>
        <taxon>Dikarya</taxon>
        <taxon>Basidiomycota</taxon>
        <taxon>Agaricomycotina</taxon>
        <taxon>Agaricomycetes</taxon>
        <taxon>Polyporales</taxon>
        <taxon>Fomitopsis</taxon>
    </lineage>
</organism>
<gene>
    <name evidence="1" type="ORF">DAEQUDRAFT_669609</name>
</gene>
<dbReference type="InterPro" id="IPR046341">
    <property type="entry name" value="SET_dom_sf"/>
</dbReference>
<evidence type="ECO:0000313" key="1">
    <source>
        <dbReference type="EMBL" id="KZT69429.1"/>
    </source>
</evidence>
<evidence type="ECO:0000313" key="2">
    <source>
        <dbReference type="Proteomes" id="UP000076727"/>
    </source>
</evidence>
<dbReference type="AlphaFoldDB" id="A0A165QG56"/>
<dbReference type="EMBL" id="KV429058">
    <property type="protein sequence ID" value="KZT69429.1"/>
    <property type="molecule type" value="Genomic_DNA"/>
</dbReference>
<dbReference type="PANTHER" id="PTHR13271">
    <property type="entry name" value="UNCHARACTERIZED PUTATIVE METHYLTRANSFERASE"/>
    <property type="match status" value="1"/>
</dbReference>
<dbReference type="CDD" id="cd19180">
    <property type="entry name" value="SET_SpSET10-like"/>
    <property type="match status" value="1"/>
</dbReference>
<dbReference type="SUPFAM" id="SSF82199">
    <property type="entry name" value="SET domain"/>
    <property type="match status" value="1"/>
</dbReference>
<dbReference type="Proteomes" id="UP000076727">
    <property type="component" value="Unassembled WGS sequence"/>
</dbReference>